<protein>
    <submittedName>
        <fullName evidence="1">Diiron oxygenase</fullName>
    </submittedName>
</protein>
<gene>
    <name evidence="1" type="ORF">FGL95_30445</name>
</gene>
<dbReference type="RefSeq" id="WP_169594542.1">
    <property type="nucleotide sequence ID" value="NZ_VCQU01000017.1"/>
</dbReference>
<keyword evidence="2" id="KW-1185">Reference proteome</keyword>
<dbReference type="GO" id="GO:0016491">
    <property type="term" value="F:oxidoreductase activity"/>
    <property type="evidence" value="ECO:0007669"/>
    <property type="project" value="InterPro"/>
</dbReference>
<evidence type="ECO:0000313" key="2">
    <source>
        <dbReference type="Proteomes" id="UP000535543"/>
    </source>
</evidence>
<organism evidence="1 2">
    <name type="scientific">Antrihabitans stalactiti</name>
    <dbReference type="NCBI Taxonomy" id="2584121"/>
    <lineage>
        <taxon>Bacteria</taxon>
        <taxon>Bacillati</taxon>
        <taxon>Actinomycetota</taxon>
        <taxon>Actinomycetes</taxon>
        <taxon>Mycobacteriales</taxon>
        <taxon>Nocardiaceae</taxon>
        <taxon>Antrihabitans</taxon>
    </lineage>
</organism>
<reference evidence="1 2" key="1">
    <citation type="submission" date="2019-05" db="EMBL/GenBank/DDBJ databases">
        <authorList>
            <person name="Lee S.D."/>
        </authorList>
    </citation>
    <scope>NUCLEOTIDE SEQUENCE [LARGE SCALE GENOMIC DNA]</scope>
    <source>
        <strain evidence="1 2">YC2-7</strain>
    </source>
</reference>
<evidence type="ECO:0000313" key="1">
    <source>
        <dbReference type="EMBL" id="NMN99345.1"/>
    </source>
</evidence>
<dbReference type="Proteomes" id="UP000535543">
    <property type="component" value="Unassembled WGS sequence"/>
</dbReference>
<dbReference type="InterPro" id="IPR025859">
    <property type="entry name" value="AurF/CmlI"/>
</dbReference>
<name>A0A848KKY8_9NOCA</name>
<dbReference type="EMBL" id="VCQU01000017">
    <property type="protein sequence ID" value="NMN99345.1"/>
    <property type="molecule type" value="Genomic_DNA"/>
</dbReference>
<reference evidence="1 2" key="2">
    <citation type="submission" date="2020-06" db="EMBL/GenBank/DDBJ databases">
        <title>Antribacter stalactiti gen. nov., sp. nov., a new member of the family Nacardiaceae isolated from a cave.</title>
        <authorList>
            <person name="Kim I.S."/>
        </authorList>
    </citation>
    <scope>NUCLEOTIDE SEQUENCE [LARGE SCALE GENOMIC DNA]</scope>
    <source>
        <strain evidence="1 2">YC2-7</strain>
    </source>
</reference>
<dbReference type="InterPro" id="IPR012348">
    <property type="entry name" value="RNR-like"/>
</dbReference>
<proteinExistence type="predicted"/>
<sequence length="334" mass="36667">MESDSEARFHRPTTTTGARVVHRRGVGERQKTAQRLLFAAAEASYDGELDINWDAPIEPGKYWLPPHLVSVYGTRLWDSLTEQQKTELGKHELVNILTLGVYAECALSMLMFRDIAEADGLADDSSRFGLAAINEDTRNATMFGRLINKADLPPYKRPRAVGLLSRLVMFAPTGPAGRATMLLVEEAMHRLVVELAVDPDIQPHVRQLMKIHALAGDRHIEFARAEVQRTIAERNAIANAIHSIAAAAVAASIYPLLINPEAYSAVGINPVRGLLAAFLSDQYATQARAVTNSFVHFGSRVGLFGGVSGEMAKAVLRLGRVWPPQQQREMIGAR</sequence>
<dbReference type="Pfam" id="PF11583">
    <property type="entry name" value="AurF"/>
    <property type="match status" value="1"/>
</dbReference>
<dbReference type="AlphaFoldDB" id="A0A848KKY8"/>
<comment type="caution">
    <text evidence="1">The sequence shown here is derived from an EMBL/GenBank/DDBJ whole genome shotgun (WGS) entry which is preliminary data.</text>
</comment>
<accession>A0A848KKY8</accession>
<dbReference type="Gene3D" id="1.10.620.20">
    <property type="entry name" value="Ribonucleotide Reductase, subunit A"/>
    <property type="match status" value="1"/>
</dbReference>